<dbReference type="InterPro" id="IPR001478">
    <property type="entry name" value="PDZ"/>
</dbReference>
<keyword evidence="1" id="KW-0175">Coiled coil</keyword>
<dbReference type="InterPro" id="IPR036034">
    <property type="entry name" value="PDZ_sf"/>
</dbReference>
<evidence type="ECO:0000256" key="2">
    <source>
        <dbReference type="SAM" id="MobiDB-lite"/>
    </source>
</evidence>
<dbReference type="SMART" id="SM00228">
    <property type="entry name" value="PDZ"/>
    <property type="match status" value="1"/>
</dbReference>
<reference evidence="4" key="1">
    <citation type="submission" date="2021-01" db="EMBL/GenBank/DDBJ databases">
        <authorList>
            <person name="Corre E."/>
            <person name="Pelletier E."/>
            <person name="Niang G."/>
            <person name="Scheremetjew M."/>
            <person name="Finn R."/>
            <person name="Kale V."/>
            <person name="Holt S."/>
            <person name="Cochrane G."/>
            <person name="Meng A."/>
            <person name="Brown T."/>
            <person name="Cohen L."/>
        </authorList>
    </citation>
    <scope>NUCLEOTIDE SEQUENCE</scope>
    <source>
        <strain evidence="4">CCMP443</strain>
    </source>
</reference>
<feature type="coiled-coil region" evidence="1">
    <location>
        <begin position="140"/>
        <end position="335"/>
    </location>
</feature>
<sequence length="388" mass="43726">MDWTDWFSDDSEKRKRDSRTDSRQSTNNNNSTSEPGPHKHPHDAVLFGVGLELAPGQLIVDGLTPGCSAEKSGSVIPGDELIAVDGAEDLTVSHAKQLMMGRQGSYATVTFRRMEGANLRSFKVQLMRGAADYIFLVEALRSLETQNGRLTKENERLRANQGDPEATKADQERIRELLESNEELYGQVKTYKGKLNTAEDEILRLRYQQDELNAQSKKVAELLRRVNEAEGENDGLRKGMKEIDQERYEEKQYYRLLQEKLKKTEEEVERLRRELEKEPTIPDTSDKDEEIERLAAKVAELEKIAGEVRNLKGMVLNRNNKIAMLEEELEDAKNAPPQVLEVPAPQHSFVEMPMASALPIQTLSLSPASPPSRLYVAGGAPLSTYSPY</sequence>
<feature type="compositionally biased region" description="Low complexity" evidence="2">
    <location>
        <begin position="23"/>
        <end position="33"/>
    </location>
</feature>
<dbReference type="AlphaFoldDB" id="A0A7S0YLJ3"/>
<feature type="region of interest" description="Disordered" evidence="2">
    <location>
        <begin position="1"/>
        <end position="43"/>
    </location>
</feature>
<dbReference type="Gene3D" id="2.30.42.10">
    <property type="match status" value="1"/>
</dbReference>
<proteinExistence type="predicted"/>
<accession>A0A7S0YLJ3</accession>
<evidence type="ECO:0000259" key="3">
    <source>
        <dbReference type="PROSITE" id="PS50106"/>
    </source>
</evidence>
<dbReference type="EMBL" id="HBFN01004703">
    <property type="protein sequence ID" value="CAD8782423.1"/>
    <property type="molecule type" value="Transcribed_RNA"/>
</dbReference>
<feature type="compositionally biased region" description="Basic and acidic residues" evidence="2">
    <location>
        <begin position="10"/>
        <end position="22"/>
    </location>
</feature>
<protein>
    <recommendedName>
        <fullName evidence="3">PDZ domain-containing protein</fullName>
    </recommendedName>
</protein>
<feature type="domain" description="PDZ" evidence="3">
    <location>
        <begin position="49"/>
        <end position="99"/>
    </location>
</feature>
<organism evidence="4">
    <name type="scientific">Hemiselmis tepida</name>
    <dbReference type="NCBI Taxonomy" id="464990"/>
    <lineage>
        <taxon>Eukaryota</taxon>
        <taxon>Cryptophyceae</taxon>
        <taxon>Cryptomonadales</taxon>
        <taxon>Hemiselmidaceae</taxon>
        <taxon>Hemiselmis</taxon>
    </lineage>
</organism>
<gene>
    <name evidence="4" type="ORF">HTEP1355_LOCUS2806</name>
</gene>
<evidence type="ECO:0000313" key="4">
    <source>
        <dbReference type="EMBL" id="CAD8782423.1"/>
    </source>
</evidence>
<evidence type="ECO:0000256" key="1">
    <source>
        <dbReference type="SAM" id="Coils"/>
    </source>
</evidence>
<dbReference type="PROSITE" id="PS50106">
    <property type="entry name" value="PDZ"/>
    <property type="match status" value="1"/>
</dbReference>
<dbReference type="SUPFAM" id="SSF50156">
    <property type="entry name" value="PDZ domain-like"/>
    <property type="match status" value="1"/>
</dbReference>
<name>A0A7S0YLJ3_9CRYP</name>